<keyword evidence="4" id="KW-0479">Metal-binding</keyword>
<dbReference type="AlphaFoldDB" id="A0A8S3SQ67"/>
<dbReference type="EMBL" id="CAJPWZ010001770">
    <property type="protein sequence ID" value="CAG2222950.1"/>
    <property type="molecule type" value="Genomic_DNA"/>
</dbReference>
<dbReference type="EC" id="2.7.11.1" evidence="6"/>
<feature type="binding site" evidence="4">
    <location>
        <position position="239"/>
    </location>
    <ligand>
        <name>Mg(2+)</name>
        <dbReference type="ChEBI" id="CHEBI:18420"/>
    </ligand>
</feature>
<sequence length="314" mass="35966">MSDVTCIWFFNDNEIKDSEKYLTTQSGFNCQLTIREVKPIDSGVYQIRIGNISRRTDLKVQSYFKADLRPIPCIEGGECLLECEVIDNYNIPDLISRHLTNICCMEGLRTDLICEVADKQINAKWLKNGVPITDNSDISIESCDGIHKLCIMQTDKNSEGQYQINFGNKNSTAHLKVTAMPDVIKRMPLEDRKRYLRTAKEGTMKRRHIRIMIVGKYSAGKTCLMRRLLNEKIDDVVSTDGINVEIRRCRVQLSDGQWMFSKDKCYEQDFDVKLKNALSEKIHENSNPEPLPSADLDQLDYISIHSTATEKAVK</sequence>
<dbReference type="CDD" id="cd00096">
    <property type="entry name" value="Ig"/>
    <property type="match status" value="1"/>
</dbReference>
<dbReference type="Gene3D" id="3.40.50.300">
    <property type="entry name" value="P-loop containing nucleotide triphosphate hydrolases"/>
    <property type="match status" value="1"/>
</dbReference>
<evidence type="ECO:0000256" key="1">
    <source>
        <dbReference type="ARBA" id="ARBA00022741"/>
    </source>
</evidence>
<dbReference type="InterPro" id="IPR013783">
    <property type="entry name" value="Ig-like_fold"/>
</dbReference>
<keyword evidence="6" id="KW-0808">Transferase</keyword>
<dbReference type="Pfam" id="PF07679">
    <property type="entry name" value="I-set"/>
    <property type="match status" value="2"/>
</dbReference>
<dbReference type="PANTHER" id="PTHR47633:SF4">
    <property type="entry name" value="MYOPALLADIN ISOFORM X1"/>
    <property type="match status" value="1"/>
</dbReference>
<dbReference type="GO" id="GO:0005525">
    <property type="term" value="F:GTP binding"/>
    <property type="evidence" value="ECO:0007669"/>
    <property type="project" value="UniProtKB-KW"/>
</dbReference>
<keyword evidence="7" id="KW-1185">Reference proteome</keyword>
<evidence type="ECO:0000256" key="4">
    <source>
        <dbReference type="PIRSR" id="PIRSR606689-2"/>
    </source>
</evidence>
<dbReference type="Pfam" id="PF00025">
    <property type="entry name" value="Arf"/>
    <property type="match status" value="1"/>
</dbReference>
<name>A0A8S3SQ67_MYTED</name>
<dbReference type="InterPro" id="IPR027417">
    <property type="entry name" value="P-loop_NTPase"/>
</dbReference>
<dbReference type="SUPFAM" id="SSF52540">
    <property type="entry name" value="P-loop containing nucleoside triphosphate hydrolases"/>
    <property type="match status" value="1"/>
</dbReference>
<feature type="binding site" evidence="3">
    <location>
        <begin position="215"/>
        <end position="222"/>
    </location>
    <ligand>
        <name>GTP</name>
        <dbReference type="ChEBI" id="CHEBI:37565"/>
    </ligand>
</feature>
<dbReference type="SUPFAM" id="SSF48726">
    <property type="entry name" value="Immunoglobulin"/>
    <property type="match status" value="2"/>
</dbReference>
<dbReference type="PANTHER" id="PTHR47633">
    <property type="entry name" value="IMMUNOGLOBULIN"/>
    <property type="match status" value="1"/>
</dbReference>
<evidence type="ECO:0000313" key="6">
    <source>
        <dbReference type="EMBL" id="CAG2222950.1"/>
    </source>
</evidence>
<gene>
    <name evidence="6" type="ORF">MEDL_36255</name>
</gene>
<dbReference type="Proteomes" id="UP000683360">
    <property type="component" value="Unassembled WGS sequence"/>
</dbReference>
<dbReference type="OrthoDB" id="10473342at2759"/>
<reference evidence="6" key="1">
    <citation type="submission" date="2021-03" db="EMBL/GenBank/DDBJ databases">
        <authorList>
            <person name="Bekaert M."/>
        </authorList>
    </citation>
    <scope>NUCLEOTIDE SEQUENCE</scope>
</reference>
<keyword evidence="4" id="KW-0460">Magnesium</keyword>
<feature type="domain" description="Ig-like" evidence="5">
    <location>
        <begin position="92"/>
        <end position="178"/>
    </location>
</feature>
<dbReference type="InterPro" id="IPR007110">
    <property type="entry name" value="Ig-like_dom"/>
</dbReference>
<evidence type="ECO:0000259" key="5">
    <source>
        <dbReference type="PROSITE" id="PS50835"/>
    </source>
</evidence>
<dbReference type="GO" id="GO:0003924">
    <property type="term" value="F:GTPase activity"/>
    <property type="evidence" value="ECO:0007669"/>
    <property type="project" value="InterPro"/>
</dbReference>
<evidence type="ECO:0000256" key="2">
    <source>
        <dbReference type="ARBA" id="ARBA00023134"/>
    </source>
</evidence>
<dbReference type="GO" id="GO:0004674">
    <property type="term" value="F:protein serine/threonine kinase activity"/>
    <property type="evidence" value="ECO:0007669"/>
    <property type="project" value="UniProtKB-EC"/>
</dbReference>
<evidence type="ECO:0000313" key="7">
    <source>
        <dbReference type="Proteomes" id="UP000683360"/>
    </source>
</evidence>
<feature type="binding site" evidence="4">
    <location>
        <position position="222"/>
    </location>
    <ligand>
        <name>Mg(2+)</name>
        <dbReference type="ChEBI" id="CHEBI:18420"/>
    </ligand>
</feature>
<organism evidence="6 7">
    <name type="scientific">Mytilus edulis</name>
    <name type="common">Blue mussel</name>
    <dbReference type="NCBI Taxonomy" id="6550"/>
    <lineage>
        <taxon>Eukaryota</taxon>
        <taxon>Metazoa</taxon>
        <taxon>Spiralia</taxon>
        <taxon>Lophotrochozoa</taxon>
        <taxon>Mollusca</taxon>
        <taxon>Bivalvia</taxon>
        <taxon>Autobranchia</taxon>
        <taxon>Pteriomorphia</taxon>
        <taxon>Mytilida</taxon>
        <taxon>Mytiloidea</taxon>
        <taxon>Mytilidae</taxon>
        <taxon>Mytilinae</taxon>
        <taxon>Mytilus</taxon>
    </lineage>
</organism>
<proteinExistence type="predicted"/>
<dbReference type="InterPro" id="IPR036179">
    <property type="entry name" value="Ig-like_dom_sf"/>
</dbReference>
<dbReference type="GO" id="GO:0046872">
    <property type="term" value="F:metal ion binding"/>
    <property type="evidence" value="ECO:0007669"/>
    <property type="project" value="UniProtKB-KW"/>
</dbReference>
<comment type="caution">
    <text evidence="6">The sequence shown here is derived from an EMBL/GenBank/DDBJ whole genome shotgun (WGS) entry which is preliminary data.</text>
</comment>
<dbReference type="Gene3D" id="2.60.40.10">
    <property type="entry name" value="Immunoglobulins"/>
    <property type="match status" value="2"/>
</dbReference>
<evidence type="ECO:0000256" key="3">
    <source>
        <dbReference type="PIRSR" id="PIRSR606689-1"/>
    </source>
</evidence>
<dbReference type="PROSITE" id="PS50835">
    <property type="entry name" value="IG_LIKE"/>
    <property type="match status" value="1"/>
</dbReference>
<protein>
    <submittedName>
        <fullName evidence="6">TTN</fullName>
        <ecNumber evidence="6">2.7.11.1</ecNumber>
    </submittedName>
</protein>
<dbReference type="InterPro" id="IPR013098">
    <property type="entry name" value="Ig_I-set"/>
</dbReference>
<accession>A0A8S3SQ67</accession>
<dbReference type="InterPro" id="IPR006689">
    <property type="entry name" value="Small_GTPase_ARF/SAR"/>
</dbReference>
<keyword evidence="1 3" id="KW-0547">Nucleotide-binding</keyword>
<keyword evidence="2 3" id="KW-0342">GTP-binding</keyword>